<dbReference type="PANTHER" id="PTHR42827">
    <property type="entry name" value="IRON-SULFUR CLUSTER-BINDING PROTEIN-RELATED"/>
    <property type="match status" value="1"/>
</dbReference>
<dbReference type="InterPro" id="IPR017896">
    <property type="entry name" value="4Fe4S_Fe-S-bd"/>
</dbReference>
<dbReference type="InterPro" id="IPR017900">
    <property type="entry name" value="4Fe4S_Fe_S_CS"/>
</dbReference>
<evidence type="ECO:0000256" key="7">
    <source>
        <dbReference type="ARBA" id="ARBA00022737"/>
    </source>
</evidence>
<keyword evidence="10" id="KW-0472">Membrane</keyword>
<keyword evidence="3" id="KW-1003">Cell membrane</keyword>
<name>A0A857DGQ1_9FIRM</name>
<dbReference type="GO" id="GO:0046872">
    <property type="term" value="F:metal ion binding"/>
    <property type="evidence" value="ECO:0007669"/>
    <property type="project" value="UniProtKB-KW"/>
</dbReference>
<dbReference type="InterPro" id="IPR006311">
    <property type="entry name" value="TAT_signal"/>
</dbReference>
<evidence type="ECO:0000256" key="11">
    <source>
        <dbReference type="ARBA" id="ARBA00029374"/>
    </source>
</evidence>
<organism evidence="13 14">
    <name type="scientific">Dehalobacter restrictus</name>
    <dbReference type="NCBI Taxonomy" id="55583"/>
    <lineage>
        <taxon>Bacteria</taxon>
        <taxon>Bacillati</taxon>
        <taxon>Bacillota</taxon>
        <taxon>Clostridia</taxon>
        <taxon>Eubacteriales</taxon>
        <taxon>Desulfitobacteriaceae</taxon>
        <taxon>Dehalobacter</taxon>
    </lineage>
</organism>
<evidence type="ECO:0000259" key="12">
    <source>
        <dbReference type="PROSITE" id="PS51379"/>
    </source>
</evidence>
<dbReference type="GO" id="GO:0005886">
    <property type="term" value="C:plasma membrane"/>
    <property type="evidence" value="ECO:0007669"/>
    <property type="project" value="UniProtKB-SubCell"/>
</dbReference>
<comment type="cofactor">
    <cofactor evidence="1">
        <name>[4Fe-4S] cluster</name>
        <dbReference type="ChEBI" id="CHEBI:49883"/>
    </cofactor>
</comment>
<evidence type="ECO:0000256" key="2">
    <source>
        <dbReference type="ARBA" id="ARBA00004236"/>
    </source>
</evidence>
<evidence type="ECO:0000256" key="1">
    <source>
        <dbReference type="ARBA" id="ARBA00001966"/>
    </source>
</evidence>
<comment type="cofactor">
    <cofactor evidence="11">
        <name>corrinoid</name>
        <dbReference type="ChEBI" id="CHEBI:33913"/>
    </cofactor>
</comment>
<keyword evidence="6" id="KW-0732">Signal</keyword>
<keyword evidence="5" id="KW-0479">Metal-binding</keyword>
<keyword evidence="8" id="KW-0408">Iron</keyword>
<evidence type="ECO:0000256" key="10">
    <source>
        <dbReference type="ARBA" id="ARBA00023136"/>
    </source>
</evidence>
<dbReference type="AlphaFoldDB" id="A0A857DGQ1"/>
<keyword evidence="4" id="KW-0004">4Fe-4S</keyword>
<dbReference type="PROSITE" id="PS51318">
    <property type="entry name" value="TAT"/>
    <property type="match status" value="1"/>
</dbReference>
<dbReference type="Gene3D" id="3.30.70.20">
    <property type="match status" value="1"/>
</dbReference>
<dbReference type="EMBL" id="CP046996">
    <property type="protein sequence ID" value="QGZ99890.1"/>
    <property type="molecule type" value="Genomic_DNA"/>
</dbReference>
<protein>
    <submittedName>
        <fullName evidence="13">Reductive dehalogenase</fullName>
    </submittedName>
</protein>
<dbReference type="PROSITE" id="PS51379">
    <property type="entry name" value="4FE4S_FER_2"/>
    <property type="match status" value="1"/>
</dbReference>
<dbReference type="RefSeq" id="WP_025205300.1">
    <property type="nucleotide sequence ID" value="NZ_CP046996.1"/>
</dbReference>
<evidence type="ECO:0000256" key="3">
    <source>
        <dbReference type="ARBA" id="ARBA00022475"/>
    </source>
</evidence>
<gene>
    <name evidence="13" type="ORF">GQ588_04135</name>
</gene>
<dbReference type="InterPro" id="IPR019546">
    <property type="entry name" value="TAT_signal_bac_arc"/>
</dbReference>
<proteinExistence type="predicted"/>
<comment type="subcellular location">
    <subcellularLocation>
        <location evidence="2">Cell membrane</location>
    </subcellularLocation>
</comment>
<feature type="domain" description="4Fe-4S ferredoxin-type" evidence="12">
    <location>
        <begin position="310"/>
        <end position="340"/>
    </location>
</feature>
<accession>A0A857DGQ1</accession>
<evidence type="ECO:0000256" key="5">
    <source>
        <dbReference type="ARBA" id="ARBA00022723"/>
    </source>
</evidence>
<evidence type="ECO:0000256" key="9">
    <source>
        <dbReference type="ARBA" id="ARBA00023014"/>
    </source>
</evidence>
<dbReference type="NCBIfam" id="TIGR02486">
    <property type="entry name" value="RDH"/>
    <property type="match status" value="1"/>
</dbReference>
<dbReference type="Proteomes" id="UP000430508">
    <property type="component" value="Chromosome"/>
</dbReference>
<dbReference type="PANTHER" id="PTHR42827:SF1">
    <property type="entry name" value="IRON-SULFUR CLUSTER-BINDING PROTEIN"/>
    <property type="match status" value="1"/>
</dbReference>
<dbReference type="PROSITE" id="PS00198">
    <property type="entry name" value="4FE4S_FER_1"/>
    <property type="match status" value="1"/>
</dbReference>
<evidence type="ECO:0000256" key="8">
    <source>
        <dbReference type="ARBA" id="ARBA00023004"/>
    </source>
</evidence>
<evidence type="ECO:0000256" key="6">
    <source>
        <dbReference type="ARBA" id="ARBA00022729"/>
    </source>
</evidence>
<dbReference type="Pfam" id="PF13484">
    <property type="entry name" value="Fer4_16"/>
    <property type="match status" value="1"/>
</dbReference>
<dbReference type="SUPFAM" id="SSF54862">
    <property type="entry name" value="4Fe-4S ferredoxins"/>
    <property type="match status" value="1"/>
</dbReference>
<sequence>MIPEDDKEKRIQHKKTFSKEFSRRGFLKTSLGVGVGAAGAALFGSELMGGNVANAETVEHDTMPVEISSDYKRYSKTSLAPVLTSPGGKQYFGKRMGVIPQDGGEGWGPLEFAFDDACWSIENDINQYKATLGYKSQGLFSWEGKVNPNVYQFESPEAASAIIKKAATYWGASKVGIAPYDERWVYSEVFDAKTDMPVPNELPFMPTHVIVMAFEMDYDGYQTAPALPQTAASADIYSNMGVTSHKLATFIRKLGYKCLPCSNDTALSVPLAIQAGLGEISRIGILVTPEFGPRVRICKTYVDMPLAIDKPVSFGVMEFCKTCMKCADACPSQALSHDKEPSFKVSTATNPGVKKWAQDGLKCITQWGAVGGDCGICIKVCPYNKKQEWHHDFVKLGTRTPARPVLRFFDDLFGYGKISVEDALKKFWNK</sequence>
<dbReference type="InterPro" id="IPR012832">
    <property type="entry name" value="RDH"/>
</dbReference>
<keyword evidence="9" id="KW-0411">Iron-sulfur</keyword>
<reference evidence="13 14" key="1">
    <citation type="submission" date="2019-12" db="EMBL/GenBank/DDBJ databases">
        <title>Sequence classification of anaerobic respiratory reductive dehalogenases: First we see many, then we see few.</title>
        <authorList>
            <person name="Molenda O."/>
            <person name="Puentes Jacome L.A."/>
            <person name="Cao X."/>
            <person name="Nesbo C.L."/>
            <person name="Tang S."/>
            <person name="Morson N."/>
            <person name="Patron J."/>
            <person name="Lomheim L."/>
            <person name="Wishart D.S."/>
            <person name="Edwards E.A."/>
        </authorList>
    </citation>
    <scope>NUCLEOTIDE SEQUENCE [LARGE SCALE GENOMIC DNA]</scope>
    <source>
        <strain evidence="13 14">12DCA</strain>
    </source>
</reference>
<keyword evidence="7" id="KW-0677">Repeat</keyword>
<evidence type="ECO:0000313" key="14">
    <source>
        <dbReference type="Proteomes" id="UP000430508"/>
    </source>
</evidence>
<evidence type="ECO:0000313" key="13">
    <source>
        <dbReference type="EMBL" id="QGZ99890.1"/>
    </source>
</evidence>
<dbReference type="GO" id="GO:0051539">
    <property type="term" value="F:4 iron, 4 sulfur cluster binding"/>
    <property type="evidence" value="ECO:0007669"/>
    <property type="project" value="UniProtKB-KW"/>
</dbReference>
<evidence type="ECO:0000256" key="4">
    <source>
        <dbReference type="ARBA" id="ARBA00022485"/>
    </source>
</evidence>
<dbReference type="NCBIfam" id="TIGR01409">
    <property type="entry name" value="TAT_signal_seq"/>
    <property type="match status" value="1"/>
</dbReference>